<reference evidence="1" key="1">
    <citation type="journal article" date="2021" name="New Phytol.">
        <title>Evolutionary innovations through gain and loss of genes in the ectomycorrhizal Boletales.</title>
        <authorList>
            <person name="Wu G."/>
            <person name="Miyauchi S."/>
            <person name="Morin E."/>
            <person name="Kuo A."/>
            <person name="Drula E."/>
            <person name="Varga T."/>
            <person name="Kohler A."/>
            <person name="Feng B."/>
            <person name="Cao Y."/>
            <person name="Lipzen A."/>
            <person name="Daum C."/>
            <person name="Hundley H."/>
            <person name="Pangilinan J."/>
            <person name="Johnson J."/>
            <person name="Barry K."/>
            <person name="LaButti K."/>
            <person name="Ng V."/>
            <person name="Ahrendt S."/>
            <person name="Min B."/>
            <person name="Choi I.G."/>
            <person name="Park H."/>
            <person name="Plett J.M."/>
            <person name="Magnuson J."/>
            <person name="Spatafora J.W."/>
            <person name="Nagy L.G."/>
            <person name="Henrissat B."/>
            <person name="Grigoriev I.V."/>
            <person name="Yang Z.L."/>
            <person name="Xu J."/>
            <person name="Martin F.M."/>
        </authorList>
    </citation>
    <scope>NUCLEOTIDE SEQUENCE</scope>
    <source>
        <strain evidence="1">ATCC 28755</strain>
    </source>
</reference>
<organism evidence="1 2">
    <name type="scientific">Hygrophoropsis aurantiaca</name>
    <dbReference type="NCBI Taxonomy" id="72124"/>
    <lineage>
        <taxon>Eukaryota</taxon>
        <taxon>Fungi</taxon>
        <taxon>Dikarya</taxon>
        <taxon>Basidiomycota</taxon>
        <taxon>Agaricomycotina</taxon>
        <taxon>Agaricomycetes</taxon>
        <taxon>Agaricomycetidae</taxon>
        <taxon>Boletales</taxon>
        <taxon>Coniophorineae</taxon>
        <taxon>Hygrophoropsidaceae</taxon>
        <taxon>Hygrophoropsis</taxon>
    </lineage>
</organism>
<name>A0ACB8ANW9_9AGAM</name>
<keyword evidence="2" id="KW-1185">Reference proteome</keyword>
<protein>
    <submittedName>
        <fullName evidence="1">Uncharacterized protein</fullName>
    </submittedName>
</protein>
<dbReference type="EMBL" id="MU267611">
    <property type="protein sequence ID" value="KAH7914629.1"/>
    <property type="molecule type" value="Genomic_DNA"/>
</dbReference>
<proteinExistence type="predicted"/>
<evidence type="ECO:0000313" key="2">
    <source>
        <dbReference type="Proteomes" id="UP000790377"/>
    </source>
</evidence>
<dbReference type="Proteomes" id="UP000790377">
    <property type="component" value="Unassembled WGS sequence"/>
</dbReference>
<comment type="caution">
    <text evidence="1">The sequence shown here is derived from an EMBL/GenBank/DDBJ whole genome shotgun (WGS) entry which is preliminary data.</text>
</comment>
<accession>A0ACB8ANW9</accession>
<sequence length="90" mass="10249">MPRSETYLALLSLFPATPEQTIASRKRTFHQWGGGMTEAVYLKRDEIMDVLEHAADGKLLTWLVVISLLKSLWSLMNDPQTLDFMCSCET</sequence>
<gene>
    <name evidence="1" type="ORF">BJ138DRAFT_1143545</name>
</gene>
<evidence type="ECO:0000313" key="1">
    <source>
        <dbReference type="EMBL" id="KAH7914629.1"/>
    </source>
</evidence>